<accession>A0A7R9DL50</accession>
<proteinExistence type="predicted"/>
<evidence type="ECO:0000313" key="1">
    <source>
        <dbReference type="EMBL" id="CAD7416748.1"/>
    </source>
</evidence>
<dbReference type="AlphaFoldDB" id="A0A7R9DL50"/>
<sequence length="162" mass="18127">MYHATICFSGDLRIGFRSIAGSGTVDCPDKHYLPTAESCISVPTCSDHVPDFAYDPMSNSCRDLDGEISLQDLQQLPSIDPDSSWSSQDYVNLQVTVSQDCINQQVTVSHDYINLQVTVSQDYVNLQVTVSQDYVNLQVTVSQDYINQLRFFIRPLPGTYDS</sequence>
<reference evidence="1" key="1">
    <citation type="submission" date="2020-11" db="EMBL/GenBank/DDBJ databases">
        <authorList>
            <person name="Tran Van P."/>
        </authorList>
    </citation>
    <scope>NUCLEOTIDE SEQUENCE</scope>
</reference>
<protein>
    <submittedName>
        <fullName evidence="1">Uncharacterized protein</fullName>
    </submittedName>
</protein>
<organism evidence="1">
    <name type="scientific">Timema poppense</name>
    <name type="common">Walking stick</name>
    <dbReference type="NCBI Taxonomy" id="170557"/>
    <lineage>
        <taxon>Eukaryota</taxon>
        <taxon>Metazoa</taxon>
        <taxon>Ecdysozoa</taxon>
        <taxon>Arthropoda</taxon>
        <taxon>Hexapoda</taxon>
        <taxon>Insecta</taxon>
        <taxon>Pterygota</taxon>
        <taxon>Neoptera</taxon>
        <taxon>Polyneoptera</taxon>
        <taxon>Phasmatodea</taxon>
        <taxon>Timematodea</taxon>
        <taxon>Timematoidea</taxon>
        <taxon>Timematidae</taxon>
        <taxon>Timema</taxon>
    </lineage>
</organism>
<gene>
    <name evidence="1" type="ORF">TPSB3V08_LOCUS11270</name>
</gene>
<dbReference type="EMBL" id="OD011822">
    <property type="protein sequence ID" value="CAD7416748.1"/>
    <property type="molecule type" value="Genomic_DNA"/>
</dbReference>
<name>A0A7R9DL50_TIMPO</name>